<evidence type="ECO:0000256" key="5">
    <source>
        <dbReference type="ARBA" id="ARBA00022741"/>
    </source>
</evidence>
<gene>
    <name evidence="12" type="ORF">E4V82_01820</name>
</gene>
<feature type="transmembrane region" description="Helical" evidence="9">
    <location>
        <begin position="156"/>
        <end position="175"/>
    </location>
</feature>
<dbReference type="PROSITE" id="PS50893">
    <property type="entry name" value="ABC_TRANSPORTER_2"/>
    <property type="match status" value="1"/>
</dbReference>
<dbReference type="Proteomes" id="UP000342249">
    <property type="component" value="Unassembled WGS sequence"/>
</dbReference>
<evidence type="ECO:0000313" key="13">
    <source>
        <dbReference type="Proteomes" id="UP000342249"/>
    </source>
</evidence>
<dbReference type="Pfam" id="PF00005">
    <property type="entry name" value="ABC_tran"/>
    <property type="match status" value="1"/>
</dbReference>
<keyword evidence="6 12" id="KW-0067">ATP-binding</keyword>
<keyword evidence="8 9" id="KW-0472">Membrane</keyword>
<feature type="transmembrane region" description="Helical" evidence="9">
    <location>
        <begin position="53"/>
        <end position="72"/>
    </location>
</feature>
<dbReference type="CDD" id="cd18548">
    <property type="entry name" value="ABC_6TM_Tm287_like"/>
    <property type="match status" value="1"/>
</dbReference>
<dbReference type="GO" id="GO:0016887">
    <property type="term" value="F:ATP hydrolysis activity"/>
    <property type="evidence" value="ECO:0007669"/>
    <property type="project" value="InterPro"/>
</dbReference>
<keyword evidence="3" id="KW-1003">Cell membrane</keyword>
<dbReference type="PANTHER" id="PTHR43394:SF1">
    <property type="entry name" value="ATP-BINDING CASSETTE SUB-FAMILY B MEMBER 10, MITOCHONDRIAL"/>
    <property type="match status" value="1"/>
</dbReference>
<organism evidence="12 13">
    <name type="scientific">Clostridium estertheticum</name>
    <dbReference type="NCBI Taxonomy" id="238834"/>
    <lineage>
        <taxon>Bacteria</taxon>
        <taxon>Bacillati</taxon>
        <taxon>Bacillota</taxon>
        <taxon>Clostridia</taxon>
        <taxon>Eubacteriales</taxon>
        <taxon>Clostridiaceae</taxon>
        <taxon>Clostridium</taxon>
    </lineage>
</organism>
<dbReference type="SMART" id="SM00382">
    <property type="entry name" value="AAA"/>
    <property type="match status" value="1"/>
</dbReference>
<dbReference type="Pfam" id="PF00664">
    <property type="entry name" value="ABC_membrane"/>
    <property type="match status" value="1"/>
</dbReference>
<comment type="caution">
    <text evidence="12">The sequence shown here is derived from an EMBL/GenBank/DDBJ whole genome shotgun (WGS) entry which is preliminary data.</text>
</comment>
<name>A0A5N7IIP6_9CLOT</name>
<dbReference type="InterPro" id="IPR039421">
    <property type="entry name" value="Type_1_exporter"/>
</dbReference>
<dbReference type="InterPro" id="IPR003593">
    <property type="entry name" value="AAA+_ATPase"/>
</dbReference>
<comment type="subcellular location">
    <subcellularLocation>
        <location evidence="1">Cell membrane</location>
        <topology evidence="1">Multi-pass membrane protein</topology>
    </subcellularLocation>
</comment>
<evidence type="ECO:0000256" key="3">
    <source>
        <dbReference type="ARBA" id="ARBA00022475"/>
    </source>
</evidence>
<dbReference type="SUPFAM" id="SSF90123">
    <property type="entry name" value="ABC transporter transmembrane region"/>
    <property type="match status" value="1"/>
</dbReference>
<dbReference type="InterPro" id="IPR003439">
    <property type="entry name" value="ABC_transporter-like_ATP-bd"/>
</dbReference>
<proteinExistence type="predicted"/>
<keyword evidence="7 9" id="KW-1133">Transmembrane helix</keyword>
<feature type="domain" description="ABC transmembrane type-1" evidence="11">
    <location>
        <begin position="17"/>
        <end position="298"/>
    </location>
</feature>
<feature type="domain" description="ABC transporter" evidence="10">
    <location>
        <begin position="332"/>
        <end position="568"/>
    </location>
</feature>
<feature type="transmembrane region" description="Helical" evidence="9">
    <location>
        <begin position="21"/>
        <end position="41"/>
    </location>
</feature>
<evidence type="ECO:0000256" key="9">
    <source>
        <dbReference type="SAM" id="Phobius"/>
    </source>
</evidence>
<dbReference type="Gene3D" id="1.20.1560.10">
    <property type="entry name" value="ABC transporter type 1, transmembrane domain"/>
    <property type="match status" value="1"/>
</dbReference>
<dbReference type="Gene3D" id="3.40.50.300">
    <property type="entry name" value="P-loop containing nucleotide triphosphate hydrolases"/>
    <property type="match status" value="1"/>
</dbReference>
<dbReference type="GO" id="GO:0005886">
    <property type="term" value="C:plasma membrane"/>
    <property type="evidence" value="ECO:0007669"/>
    <property type="project" value="UniProtKB-SubCell"/>
</dbReference>
<evidence type="ECO:0000256" key="8">
    <source>
        <dbReference type="ARBA" id="ARBA00023136"/>
    </source>
</evidence>
<keyword evidence="5" id="KW-0547">Nucleotide-binding</keyword>
<feature type="transmembrane region" description="Helical" evidence="9">
    <location>
        <begin position="276"/>
        <end position="297"/>
    </location>
</feature>
<dbReference type="AlphaFoldDB" id="A0A5N7IIP6"/>
<dbReference type="FunFam" id="3.40.50.300:FF:000221">
    <property type="entry name" value="Multidrug ABC transporter ATP-binding protein"/>
    <property type="match status" value="1"/>
</dbReference>
<dbReference type="GO" id="GO:0005524">
    <property type="term" value="F:ATP binding"/>
    <property type="evidence" value="ECO:0007669"/>
    <property type="project" value="UniProtKB-KW"/>
</dbReference>
<dbReference type="InterPro" id="IPR011527">
    <property type="entry name" value="ABC1_TM_dom"/>
</dbReference>
<dbReference type="InterPro" id="IPR027417">
    <property type="entry name" value="P-loop_NTPase"/>
</dbReference>
<evidence type="ECO:0000256" key="6">
    <source>
        <dbReference type="ARBA" id="ARBA00022840"/>
    </source>
</evidence>
<accession>A0A5N7IIP6</accession>
<feature type="transmembrane region" description="Helical" evidence="9">
    <location>
        <begin position="134"/>
        <end position="150"/>
    </location>
</feature>
<evidence type="ECO:0000256" key="4">
    <source>
        <dbReference type="ARBA" id="ARBA00022692"/>
    </source>
</evidence>
<evidence type="ECO:0000256" key="7">
    <source>
        <dbReference type="ARBA" id="ARBA00022989"/>
    </source>
</evidence>
<keyword evidence="2" id="KW-0813">Transport</keyword>
<evidence type="ECO:0000259" key="10">
    <source>
        <dbReference type="PROSITE" id="PS50893"/>
    </source>
</evidence>
<feature type="transmembrane region" description="Helical" evidence="9">
    <location>
        <begin position="246"/>
        <end position="264"/>
    </location>
</feature>
<evidence type="ECO:0000256" key="1">
    <source>
        <dbReference type="ARBA" id="ARBA00004651"/>
    </source>
</evidence>
<dbReference type="EMBL" id="SPSF01000009">
    <property type="protein sequence ID" value="MPQ60852.1"/>
    <property type="molecule type" value="Genomic_DNA"/>
</dbReference>
<dbReference type="InterPro" id="IPR017871">
    <property type="entry name" value="ABC_transporter-like_CS"/>
</dbReference>
<dbReference type="RefSeq" id="WP_152749989.1">
    <property type="nucleotide sequence ID" value="NZ_SPSE01000010.1"/>
</dbReference>
<dbReference type="InterPro" id="IPR036640">
    <property type="entry name" value="ABC1_TM_sf"/>
</dbReference>
<dbReference type="PANTHER" id="PTHR43394">
    <property type="entry name" value="ATP-DEPENDENT PERMEASE MDL1, MITOCHONDRIAL"/>
    <property type="match status" value="1"/>
</dbReference>
<dbReference type="PROSITE" id="PS00211">
    <property type="entry name" value="ABC_TRANSPORTER_1"/>
    <property type="match status" value="1"/>
</dbReference>
<dbReference type="GO" id="GO:0015421">
    <property type="term" value="F:ABC-type oligopeptide transporter activity"/>
    <property type="evidence" value="ECO:0007669"/>
    <property type="project" value="TreeGrafter"/>
</dbReference>
<sequence>MIKRLAKCVGEYKKDTILAPVFVTFEVIMEVIVPFLMARIIDNGISKGNLGYISKMGIVLVLCTIFSLFFGMQSGRYAAKASAGYAKNVRREMYYNIQSFSFSDIEKFSSASLVTRLTTDVTNVQNSYQMIIRILVRSPLMLIFSLIMAFSLNAKLALVFLVAIPFLGFGLYLIITNAHPIFEKVFRTYDHLNNVVQENISGIRVVKSYVRQEHEKSKFGKVSTKIYSDFSKAEKLLAFNSPLMQFTMYTCILLISWFGAKMIVGSTMTIGQLMSLLAYAAQILMSLMMLSMVFVMITISRASAERIVEVLDEKSGLHNPEQPIYEVPNGCVNFENVDFSYTDDKNKLCLKKIDISIKAGETIGIIGGTGSAKTTFVQLIPRLYDVSSGNVLVGGVDVRKYDIQALRDEVAMVLQKNVLFSGTIKENLRWGNKDASDDELIRVCKLAQADDFIAKFPHKYDTYIEQGGSNVSGGQKQRICIARALLKKPKILILDDSTSAIDTKTDALIRIAFKEEIPSTTKFIIAQRISSVEDADKIIIMDAGRIDAIGTHDELLKTNKIYQEVYTSQMKGVETNE</sequence>
<dbReference type="SUPFAM" id="SSF52540">
    <property type="entry name" value="P-loop containing nucleoside triphosphate hydrolases"/>
    <property type="match status" value="1"/>
</dbReference>
<evidence type="ECO:0000259" key="11">
    <source>
        <dbReference type="PROSITE" id="PS50929"/>
    </source>
</evidence>
<protein>
    <submittedName>
        <fullName evidence="12">ABC transporter ATP-binding protein</fullName>
    </submittedName>
</protein>
<evidence type="ECO:0000313" key="12">
    <source>
        <dbReference type="EMBL" id="MPQ60852.1"/>
    </source>
</evidence>
<dbReference type="PROSITE" id="PS50929">
    <property type="entry name" value="ABC_TM1F"/>
    <property type="match status" value="1"/>
</dbReference>
<keyword evidence="4 9" id="KW-0812">Transmembrane</keyword>
<evidence type="ECO:0000256" key="2">
    <source>
        <dbReference type="ARBA" id="ARBA00022448"/>
    </source>
</evidence>
<reference evidence="12 13" key="1">
    <citation type="journal article" date="2019" name="Lett. Appl. Microbiol.">
        <title>A case of 'blown pack' spoilage of vacuum-packaged pork likely associated with Clostridium estertheticum in Canada.</title>
        <authorList>
            <person name="Zhang P."/>
            <person name="Ward P."/>
            <person name="McMullen L.M."/>
            <person name="Yang X."/>
        </authorList>
    </citation>
    <scope>NUCLEOTIDE SEQUENCE [LARGE SCALE GENOMIC DNA]</scope>
    <source>
        <strain evidence="12 13">MA19</strain>
    </source>
</reference>